<dbReference type="Proteomes" id="UP000613177">
    <property type="component" value="Unassembled WGS sequence"/>
</dbReference>
<organism evidence="1 2">
    <name type="scientific">Thamnidium elegans</name>
    <dbReference type="NCBI Taxonomy" id="101142"/>
    <lineage>
        <taxon>Eukaryota</taxon>
        <taxon>Fungi</taxon>
        <taxon>Fungi incertae sedis</taxon>
        <taxon>Mucoromycota</taxon>
        <taxon>Mucoromycotina</taxon>
        <taxon>Mucoromycetes</taxon>
        <taxon>Mucorales</taxon>
        <taxon>Mucorineae</taxon>
        <taxon>Mucoraceae</taxon>
        <taxon>Thamnidium</taxon>
    </lineage>
</organism>
<comment type="caution">
    <text evidence="1">The sequence shown here is derived from an EMBL/GenBank/DDBJ whole genome shotgun (WGS) entry which is preliminary data.</text>
</comment>
<sequence>MLYDIIPCLNALKLKYFWSDILSHFHEHFIFDYNLVDWERLSKEIRKNTLNSRADDVLDELLLSRLDNRKRQEDEASILSSY</sequence>
<protein>
    <submittedName>
        <fullName evidence="1">Uncharacterized protein</fullName>
    </submittedName>
</protein>
<dbReference type="EMBL" id="JAEPRE010000012">
    <property type="protein sequence ID" value="KAG2236859.1"/>
    <property type="molecule type" value="Genomic_DNA"/>
</dbReference>
<accession>A0A8H7W360</accession>
<name>A0A8H7W360_9FUNG</name>
<dbReference type="AlphaFoldDB" id="A0A8H7W360"/>
<keyword evidence="2" id="KW-1185">Reference proteome</keyword>
<reference evidence="1" key="1">
    <citation type="submission" date="2021-01" db="EMBL/GenBank/DDBJ databases">
        <title>Metabolic potential, ecology and presence of endohyphal bacteria is reflected in genomic diversity of Mucoromycotina.</title>
        <authorList>
            <person name="Muszewska A."/>
            <person name="Okrasinska A."/>
            <person name="Steczkiewicz K."/>
            <person name="Drgas O."/>
            <person name="Orlowska M."/>
            <person name="Perlinska-Lenart U."/>
            <person name="Aleksandrzak-Piekarczyk T."/>
            <person name="Szatraj K."/>
            <person name="Zielenkiewicz U."/>
            <person name="Pilsyk S."/>
            <person name="Malc E."/>
            <person name="Mieczkowski P."/>
            <person name="Kruszewska J.S."/>
            <person name="Biernat P."/>
            <person name="Pawlowska J."/>
        </authorList>
    </citation>
    <scope>NUCLEOTIDE SEQUENCE</scope>
    <source>
        <strain evidence="1">WA0000018081</strain>
    </source>
</reference>
<evidence type="ECO:0000313" key="2">
    <source>
        <dbReference type="Proteomes" id="UP000613177"/>
    </source>
</evidence>
<proteinExistence type="predicted"/>
<gene>
    <name evidence="1" type="ORF">INT48_002672</name>
</gene>
<evidence type="ECO:0000313" key="1">
    <source>
        <dbReference type="EMBL" id="KAG2236859.1"/>
    </source>
</evidence>